<proteinExistence type="predicted"/>
<protein>
    <submittedName>
        <fullName evidence="2">Uncharacterized protein</fullName>
    </submittedName>
</protein>
<dbReference type="Proteomes" id="UP001374579">
    <property type="component" value="Unassembled WGS sequence"/>
</dbReference>
<comment type="caution">
    <text evidence="2">The sequence shown here is derived from an EMBL/GenBank/DDBJ whole genome shotgun (WGS) entry which is preliminary data.</text>
</comment>
<organism evidence="2 3">
    <name type="scientific">Littorina saxatilis</name>
    <dbReference type="NCBI Taxonomy" id="31220"/>
    <lineage>
        <taxon>Eukaryota</taxon>
        <taxon>Metazoa</taxon>
        <taxon>Spiralia</taxon>
        <taxon>Lophotrochozoa</taxon>
        <taxon>Mollusca</taxon>
        <taxon>Gastropoda</taxon>
        <taxon>Caenogastropoda</taxon>
        <taxon>Littorinimorpha</taxon>
        <taxon>Littorinoidea</taxon>
        <taxon>Littorinidae</taxon>
        <taxon>Littorina</taxon>
    </lineage>
</organism>
<dbReference type="AlphaFoldDB" id="A0AAN9FZD8"/>
<feature type="transmembrane region" description="Helical" evidence="1">
    <location>
        <begin position="204"/>
        <end position="225"/>
    </location>
</feature>
<gene>
    <name evidence="2" type="ORF">V1264_024834</name>
</gene>
<evidence type="ECO:0000313" key="2">
    <source>
        <dbReference type="EMBL" id="KAK7089806.1"/>
    </source>
</evidence>
<reference evidence="2 3" key="1">
    <citation type="submission" date="2024-02" db="EMBL/GenBank/DDBJ databases">
        <title>Chromosome-scale genome assembly of the rough periwinkle Littorina saxatilis.</title>
        <authorList>
            <person name="De Jode A."/>
            <person name="Faria R."/>
            <person name="Formenti G."/>
            <person name="Sims Y."/>
            <person name="Smith T.P."/>
            <person name="Tracey A."/>
            <person name="Wood J.M.D."/>
            <person name="Zagrodzka Z.B."/>
            <person name="Johannesson K."/>
            <person name="Butlin R.K."/>
            <person name="Leder E.H."/>
        </authorList>
    </citation>
    <scope>NUCLEOTIDE SEQUENCE [LARGE SCALE GENOMIC DNA]</scope>
    <source>
        <strain evidence="2">Snail1</strain>
        <tissue evidence="2">Muscle</tissue>
    </source>
</reference>
<accession>A0AAN9FZD8</accession>
<feature type="transmembrane region" description="Helical" evidence="1">
    <location>
        <begin position="43"/>
        <end position="68"/>
    </location>
</feature>
<feature type="transmembrane region" description="Helical" evidence="1">
    <location>
        <begin position="6"/>
        <end position="31"/>
    </location>
</feature>
<evidence type="ECO:0000256" key="1">
    <source>
        <dbReference type="SAM" id="Phobius"/>
    </source>
</evidence>
<keyword evidence="1" id="KW-0472">Membrane</keyword>
<name>A0AAN9FZD8_9CAEN</name>
<keyword evidence="1" id="KW-1133">Transmembrane helix</keyword>
<evidence type="ECO:0000313" key="3">
    <source>
        <dbReference type="Proteomes" id="UP001374579"/>
    </source>
</evidence>
<keyword evidence="1" id="KW-0812">Transmembrane</keyword>
<dbReference type="EMBL" id="JBAMIC010000490">
    <property type="protein sequence ID" value="KAK7089806.1"/>
    <property type="molecule type" value="Genomic_DNA"/>
</dbReference>
<sequence>MLGMPMRLASLLGSVSGISGFLLLLLVGWIIDRGSNPIRRKSIAMVFGAGCLLLGMSLVVVANTLHLVDLINYNGTLSPVDNHSYPWNIIVPADGLLLLENNRFGVPSIMSTSVKGDAGRDLFFTLDLIDSSMDGSFSEKGLKASVHKGTAGKSWMMNDSTELSLKAGLGLLAFILLDTGFDAINSFTRSFVLTCTPRSEHTSVLLVGLVMASAGGVSTAALGVVDFASLLGLSHIQG</sequence>
<keyword evidence="3" id="KW-1185">Reference proteome</keyword>